<dbReference type="EMBL" id="LR796167">
    <property type="protein sequence ID" value="CAB4123246.1"/>
    <property type="molecule type" value="Genomic_DNA"/>
</dbReference>
<sequence length="346" mass="40577">MPGMFRDEEYYTHKFGIDEGRKKYEITLNRRMARQRRANANRPIKITDTETSISVGDSIRCLECGCIRSRLQWTHFANKCSGQIHSIAEYLQKYPGAPLVAPTLIQRTKNTLQNMIEIYGEVTGPCKWKAYCDKQAETNSLEYKAKKYGWTPEDFDEYNKSRSVTLNHCIERHGEELGLEIWSSYCDRQRETCTLEYFKSKWGEDAGSNRYYNWMKSWVSNGKSEDTVFQEIQKLLPNTQLARQIRLEKSNGTQDGRFGYFYDFGSTSDKKLIEFNGSVWHANPKIYSESFVLPGGKDAKTVWEHDRNKISNAITQGFKVYIIWDDDWINNRNDVLSNLLRWWNEN</sequence>
<proteinExistence type="predicted"/>
<dbReference type="InterPro" id="IPR011335">
    <property type="entry name" value="Restrct_endonuc-II-like"/>
</dbReference>
<organism evidence="1">
    <name type="scientific">uncultured Caudovirales phage</name>
    <dbReference type="NCBI Taxonomy" id="2100421"/>
    <lineage>
        <taxon>Viruses</taxon>
        <taxon>Duplodnaviria</taxon>
        <taxon>Heunggongvirae</taxon>
        <taxon>Uroviricota</taxon>
        <taxon>Caudoviricetes</taxon>
        <taxon>Peduoviridae</taxon>
        <taxon>Maltschvirus</taxon>
        <taxon>Maltschvirus maltsch</taxon>
    </lineage>
</organism>
<dbReference type="SUPFAM" id="SSF52980">
    <property type="entry name" value="Restriction endonuclease-like"/>
    <property type="match status" value="1"/>
</dbReference>
<dbReference type="Gene3D" id="3.40.960.10">
    <property type="entry name" value="VSR Endonuclease"/>
    <property type="match status" value="1"/>
</dbReference>
<accession>A0A6J5KPR7</accession>
<gene>
    <name evidence="1" type="ORF">UFOVP29_405</name>
</gene>
<evidence type="ECO:0000313" key="1">
    <source>
        <dbReference type="EMBL" id="CAB4123246.1"/>
    </source>
</evidence>
<name>A0A6J5KPR7_9CAUD</name>
<protein>
    <submittedName>
        <fullName evidence="1">Uncharacterized protein</fullName>
    </submittedName>
</protein>
<reference evidence="1" key="1">
    <citation type="submission" date="2020-04" db="EMBL/GenBank/DDBJ databases">
        <authorList>
            <person name="Chiriac C."/>
            <person name="Salcher M."/>
            <person name="Ghai R."/>
            <person name="Kavagutti S V."/>
        </authorList>
    </citation>
    <scope>NUCLEOTIDE SEQUENCE</scope>
</reference>